<dbReference type="InterPro" id="IPR008255">
    <property type="entry name" value="Pyr_nucl-diS_OxRdtase_2_AS"/>
</dbReference>
<evidence type="ECO:0000259" key="14">
    <source>
        <dbReference type="Pfam" id="PF13192"/>
    </source>
</evidence>
<dbReference type="GO" id="GO:0051287">
    <property type="term" value="F:NAD binding"/>
    <property type="evidence" value="ECO:0007669"/>
    <property type="project" value="InterPro"/>
</dbReference>
<sequence length="540" mass="58033">MLTPDILQALKSYTQSMQNKVTFVLQTGEHKKRAELVEFLSGIAGVSDNIDFEERNLTGTLRSPVSFLIEADGVDTGIRFSGIPSGHEFNSLILAILQSSGTPLKLDDSVKNIIKGVQETLNFEVFISLSCHNCPDVVQALNQFALLNPKVTTEMLDGGLYPELIKERDIQGVPSVYLNGELFANGKVDTAQLIEKLMQRSPTASKEQASETLPLQDVTIIGGGPAGVSAAIYSARKGLKVTLIADRIGGQVKDTMDIENLISVSKTTGPELSGALQAHMNEYDITTKEFLKVTDVQQGDIKVVTLSSGEQIHTKTLIIATGAKWRELGVPGEKENIGNGVAYCPHCDGPFFKGKDVAVIGGGNSGIEAALDLAGIVKSVSVFEFMPDLKADKVLVDKASAKDNITIYKNAATKQIKADNGKVNAIEYIDRATEQEHTLDLEGVFVQIGLVPNSAFLEDLVEKTGFGEIVIDEKCQTSEPGIYACGDVTTVPYKQIVISMGEGAKASLASFEYLLTEGDRLEAVFAEKQEAKQEAAAVVA</sequence>
<keyword evidence="4" id="KW-0285">Flavoprotein</keyword>
<dbReference type="AlphaFoldDB" id="A0A9E8HKP5"/>
<dbReference type="SUPFAM" id="SSF51905">
    <property type="entry name" value="FAD/NAD(P)-binding domain"/>
    <property type="match status" value="1"/>
</dbReference>
<dbReference type="CDD" id="cd02974">
    <property type="entry name" value="AhpF_NTD_N"/>
    <property type="match status" value="1"/>
</dbReference>
<dbReference type="Gene3D" id="3.50.50.60">
    <property type="entry name" value="FAD/NAD(P)-binding domain"/>
    <property type="match status" value="2"/>
</dbReference>
<evidence type="ECO:0000256" key="3">
    <source>
        <dbReference type="ARBA" id="ARBA00020059"/>
    </source>
</evidence>
<keyword evidence="8 12" id="KW-1015">Disulfide bond</keyword>
<dbReference type="Gene3D" id="3.40.30.80">
    <property type="match status" value="1"/>
</dbReference>
<dbReference type="EMBL" id="CP101527">
    <property type="protein sequence ID" value="UZW75117.1"/>
    <property type="molecule type" value="Genomic_DNA"/>
</dbReference>
<dbReference type="InterPro" id="IPR023753">
    <property type="entry name" value="FAD/NAD-binding_dom"/>
</dbReference>
<dbReference type="RefSeq" id="WP_251811079.1">
    <property type="nucleotide sequence ID" value="NZ_CP101527.1"/>
</dbReference>
<comment type="function">
    <text evidence="10">Serves to protect the cell against DNA damage by alkyl hydroperoxides. It can use either NADH or NADPH as electron donor for direct reduction of redox dyes or of alkyl hydroperoxides when combined with the AhpC protein.</text>
</comment>
<feature type="domain" description="FAD/NAD(P)-binding" evidence="13">
    <location>
        <begin position="217"/>
        <end position="503"/>
    </location>
</feature>
<protein>
    <recommendedName>
        <fullName evidence="3">Alkyl hydroperoxide reductase subunit F</fullName>
    </recommendedName>
</protein>
<dbReference type="InterPro" id="IPR036249">
    <property type="entry name" value="Thioredoxin-like_sf"/>
</dbReference>
<evidence type="ECO:0000313" key="16">
    <source>
        <dbReference type="Proteomes" id="UP001164472"/>
    </source>
</evidence>
<dbReference type="Pfam" id="PF13192">
    <property type="entry name" value="Thioredoxin_3"/>
    <property type="match status" value="1"/>
</dbReference>
<dbReference type="PIRSF" id="PIRSF000238">
    <property type="entry name" value="AhpF"/>
    <property type="match status" value="1"/>
</dbReference>
<keyword evidence="11" id="KW-0521">NADP</keyword>
<gene>
    <name evidence="15" type="primary">ahpF</name>
    <name evidence="15" type="ORF">NNL22_00480</name>
</gene>
<feature type="binding site" evidence="11">
    <location>
        <begin position="217"/>
        <end position="232"/>
    </location>
    <ligand>
        <name>FAD</name>
        <dbReference type="ChEBI" id="CHEBI:57692"/>
    </ligand>
</feature>
<feature type="binding site" evidence="11">
    <location>
        <begin position="477"/>
        <end position="487"/>
    </location>
    <ligand>
        <name>FAD</name>
        <dbReference type="ChEBI" id="CHEBI:57692"/>
    </ligand>
</feature>
<comment type="subunit">
    <text evidence="2">Homodimer.</text>
</comment>
<evidence type="ECO:0000313" key="15">
    <source>
        <dbReference type="EMBL" id="UZW75117.1"/>
    </source>
</evidence>
<dbReference type="Proteomes" id="UP001164472">
    <property type="component" value="Chromosome"/>
</dbReference>
<dbReference type="NCBIfam" id="TIGR03140">
    <property type="entry name" value="AhpF"/>
    <property type="match status" value="1"/>
</dbReference>
<keyword evidence="7 11" id="KW-0520">NAD</keyword>
<name>A0A9E8HKP5_9ALTE</name>
<evidence type="ECO:0000256" key="9">
    <source>
        <dbReference type="ARBA" id="ARBA00023284"/>
    </source>
</evidence>
<feature type="disulfide bond" description="Redox-active" evidence="12">
    <location>
        <begin position="344"/>
        <end position="347"/>
    </location>
</feature>
<dbReference type="CDD" id="cd03026">
    <property type="entry name" value="AhpF_NTD_C"/>
    <property type="match status" value="1"/>
</dbReference>
<dbReference type="GO" id="GO:0102039">
    <property type="term" value="F:NADH-dependent peroxiredoxin activity"/>
    <property type="evidence" value="ECO:0007669"/>
    <property type="project" value="InterPro"/>
</dbReference>
<comment type="similarity">
    <text evidence="1">Belongs to the class-II pyridine nucleotide-disulfide oxidoreductase family.</text>
</comment>
<keyword evidence="6" id="KW-0560">Oxidoreductase</keyword>
<evidence type="ECO:0000256" key="4">
    <source>
        <dbReference type="ARBA" id="ARBA00022630"/>
    </source>
</evidence>
<evidence type="ECO:0000256" key="8">
    <source>
        <dbReference type="ARBA" id="ARBA00023157"/>
    </source>
</evidence>
<dbReference type="Pfam" id="PF07992">
    <property type="entry name" value="Pyr_redox_2"/>
    <property type="match status" value="1"/>
</dbReference>
<dbReference type="GO" id="GO:0000302">
    <property type="term" value="P:response to reactive oxygen species"/>
    <property type="evidence" value="ECO:0007669"/>
    <property type="project" value="InterPro"/>
</dbReference>
<evidence type="ECO:0000256" key="6">
    <source>
        <dbReference type="ARBA" id="ARBA00023002"/>
    </source>
</evidence>
<accession>A0A9E8HKP5</accession>
<keyword evidence="9 12" id="KW-0676">Redox-active center</keyword>
<dbReference type="GO" id="GO:0050660">
    <property type="term" value="F:flavin adenine dinucleotide binding"/>
    <property type="evidence" value="ECO:0007669"/>
    <property type="project" value="InterPro"/>
</dbReference>
<dbReference type="SUPFAM" id="SSF52833">
    <property type="entry name" value="Thioredoxin-like"/>
    <property type="match status" value="2"/>
</dbReference>
<organism evidence="15 16">
    <name type="scientific">Alkalimarinus sediminis</name>
    <dbReference type="NCBI Taxonomy" id="1632866"/>
    <lineage>
        <taxon>Bacteria</taxon>
        <taxon>Pseudomonadati</taxon>
        <taxon>Pseudomonadota</taxon>
        <taxon>Gammaproteobacteria</taxon>
        <taxon>Alteromonadales</taxon>
        <taxon>Alteromonadaceae</taxon>
        <taxon>Alkalimarinus</taxon>
    </lineage>
</organism>
<dbReference type="PRINTS" id="PR00368">
    <property type="entry name" value="FADPNR"/>
</dbReference>
<dbReference type="PROSITE" id="PS51354">
    <property type="entry name" value="GLUTAREDOXIN_2"/>
    <property type="match status" value="1"/>
</dbReference>
<dbReference type="InterPro" id="IPR050097">
    <property type="entry name" value="Ferredoxin-NADP_redctase_2"/>
</dbReference>
<dbReference type="InterPro" id="IPR044141">
    <property type="entry name" value="AhpF_NTD_C"/>
</dbReference>
<feature type="domain" description="Thioredoxin-like fold" evidence="14">
    <location>
        <begin position="122"/>
        <end position="198"/>
    </location>
</feature>
<dbReference type="InterPro" id="IPR044142">
    <property type="entry name" value="AhpF_NTD_N"/>
</dbReference>
<evidence type="ECO:0000256" key="11">
    <source>
        <dbReference type="PIRSR" id="PIRSR000238-1"/>
    </source>
</evidence>
<dbReference type="PANTHER" id="PTHR48105">
    <property type="entry name" value="THIOREDOXIN REDUCTASE 1-RELATED-RELATED"/>
    <property type="match status" value="1"/>
</dbReference>
<dbReference type="InterPro" id="IPR012336">
    <property type="entry name" value="Thioredoxin-like_fold"/>
</dbReference>
<keyword evidence="16" id="KW-1185">Reference proteome</keyword>
<evidence type="ECO:0000256" key="10">
    <source>
        <dbReference type="ARBA" id="ARBA00024806"/>
    </source>
</evidence>
<reference evidence="15" key="1">
    <citation type="submission" date="2022-07" db="EMBL/GenBank/DDBJ databases">
        <title>Alkalimarinus sp. nov., isolated from gut of a Alitta virens.</title>
        <authorList>
            <person name="Yang A.I."/>
            <person name="Shin N.-R."/>
        </authorList>
    </citation>
    <scope>NUCLEOTIDE SEQUENCE</scope>
    <source>
        <strain evidence="15">FA028</strain>
    </source>
</reference>
<keyword evidence="5 11" id="KW-0274">FAD</keyword>
<dbReference type="InterPro" id="IPR036188">
    <property type="entry name" value="FAD/NAD-bd_sf"/>
</dbReference>
<evidence type="ECO:0000256" key="7">
    <source>
        <dbReference type="ARBA" id="ARBA00023027"/>
    </source>
</evidence>
<evidence type="ECO:0000256" key="1">
    <source>
        <dbReference type="ARBA" id="ARBA00009333"/>
    </source>
</evidence>
<evidence type="ECO:0000256" key="2">
    <source>
        <dbReference type="ARBA" id="ARBA00011738"/>
    </source>
</evidence>
<dbReference type="GO" id="GO:0016668">
    <property type="term" value="F:oxidoreductase activity, acting on a sulfur group of donors, NAD(P) as acceptor"/>
    <property type="evidence" value="ECO:0007669"/>
    <property type="project" value="UniProtKB-ARBA"/>
</dbReference>
<dbReference type="PROSITE" id="PS00573">
    <property type="entry name" value="PYRIDINE_REDOX_2"/>
    <property type="match status" value="1"/>
</dbReference>
<feature type="binding site" evidence="11">
    <location>
        <begin position="356"/>
        <end position="370"/>
    </location>
    <ligand>
        <name>NAD(+)</name>
        <dbReference type="ChEBI" id="CHEBI:57540"/>
    </ligand>
</feature>
<comment type="cofactor">
    <cofactor evidence="11">
        <name>FAD</name>
        <dbReference type="ChEBI" id="CHEBI:57692"/>
    </cofactor>
    <text evidence="11">Binds 1 FAD per subunit.</text>
</comment>
<dbReference type="InterPro" id="IPR012081">
    <property type="entry name" value="Alkyl_hydroperoxide_Rdtase_suF"/>
</dbReference>
<dbReference type="KEGG" id="asem:NNL22_00480"/>
<evidence type="ECO:0000256" key="12">
    <source>
        <dbReference type="PIRSR" id="PIRSR000238-2"/>
    </source>
</evidence>
<dbReference type="PRINTS" id="PR00469">
    <property type="entry name" value="PNDRDTASEII"/>
</dbReference>
<evidence type="ECO:0000256" key="5">
    <source>
        <dbReference type="ARBA" id="ARBA00022827"/>
    </source>
</evidence>
<evidence type="ECO:0000259" key="13">
    <source>
        <dbReference type="Pfam" id="PF07992"/>
    </source>
</evidence>
<proteinExistence type="inferred from homology"/>